<accession>B8DLD6</accession>
<keyword evidence="1 7" id="KW-0436">Ligase</keyword>
<dbReference type="EMBL" id="CP001197">
    <property type="protein sequence ID" value="ACL08198.1"/>
    <property type="molecule type" value="Genomic_DNA"/>
</dbReference>
<feature type="transmembrane region" description="Helical" evidence="4">
    <location>
        <begin position="106"/>
        <end position="128"/>
    </location>
</feature>
<dbReference type="InterPro" id="IPR013221">
    <property type="entry name" value="Mur_ligase_cen"/>
</dbReference>
<sequence>MASSLFLGAAFLVFAVRRGLTYLHIFQQEEYDGPRFLRWMAAARAFDKRATLPLLACWGAALAAPESATYAKWAAGLVLLAVAAVEDNPLKAAKKKLVLTARVKRILSVALGLTTVYAVALALCPAAPAALLPFWILGVQALPLALVAANASLAPVEARIQQGFWNEAHEKLLRLAPTVIAVTGSYGKTSVKHILAHVLGCYHPTLMTPGSINTPMGISRIIRERLTDAHRFFIAEMGAYGIGSIERLCRLAPPDFAIITNVGPAHYERFKDLATVVRAKFELAHATVARGGRVVLPAALLAYDHARDFAAANAGAVLRCAGADVNADAGAGGAGVAEPSVRVLDAGQDLSGIHARLLYQEQEYEVRAPIHGMHHVDNVALAFAAACGVGVEPQRVVSALRSLPQIAHRLEVKPQPDGSVLIDDAYNSNPSGFASALDLLDLYRKSGQRGVLVTPGMVELGTLHDSAHAELGARAAACADVLLAVAPARIPTLVEAFRAAAGPDQLVVECADFAAARAWLAANIGPGDAVLLENDLPDLYEKKVRI</sequence>
<evidence type="ECO:0000313" key="7">
    <source>
        <dbReference type="EMBL" id="ACL08198.1"/>
    </source>
</evidence>
<dbReference type="Gene3D" id="3.90.190.20">
    <property type="entry name" value="Mur ligase, C-terminal domain"/>
    <property type="match status" value="1"/>
</dbReference>
<organism evidence="7">
    <name type="scientific">Nitratidesulfovibrio vulgaris (strain DSM 19637 / Miyazaki F)</name>
    <name type="common">Desulfovibrio vulgaris</name>
    <dbReference type="NCBI Taxonomy" id="883"/>
    <lineage>
        <taxon>Bacteria</taxon>
        <taxon>Pseudomonadati</taxon>
        <taxon>Thermodesulfobacteriota</taxon>
        <taxon>Desulfovibrionia</taxon>
        <taxon>Desulfovibrionales</taxon>
        <taxon>Desulfovibrionaceae</taxon>
        <taxon>Nitratidesulfovibrio</taxon>
    </lineage>
</organism>
<reference evidence="7" key="1">
    <citation type="submission" date="2008-10" db="EMBL/GenBank/DDBJ databases">
        <title>Complete sequence of Desulfovibrio vulgaris str. 'Miyazaki F'.</title>
        <authorList>
            <person name="Lucas S."/>
            <person name="Copeland A."/>
            <person name="Lapidus A."/>
            <person name="Glavina del Rio T."/>
            <person name="Dalin E."/>
            <person name="Tice H."/>
            <person name="Bruce D."/>
            <person name="Goodwin L."/>
            <person name="Pitluck S."/>
            <person name="Sims D."/>
            <person name="Brettin T."/>
            <person name="Detter J.C."/>
            <person name="Han C."/>
            <person name="Larimer F."/>
            <person name="Land M."/>
            <person name="Hauser L."/>
            <person name="Kyrpides N."/>
            <person name="Mikhailova N."/>
            <person name="Hazen T.C."/>
            <person name="Richardson P."/>
        </authorList>
    </citation>
    <scope>NUCLEOTIDE SEQUENCE</scope>
    <source>
        <strain evidence="7">Miyazaki F</strain>
    </source>
</reference>
<dbReference type="KEGG" id="dvm:DvMF_1248"/>
<keyword evidence="2" id="KW-0547">Nucleotide-binding</keyword>
<protein>
    <submittedName>
        <fullName evidence="7">Mur ligase middle domain protein</fullName>
    </submittedName>
</protein>
<feature type="domain" description="Mur ligase central" evidence="6">
    <location>
        <begin position="182"/>
        <end position="386"/>
    </location>
</feature>
<dbReference type="Pfam" id="PF02875">
    <property type="entry name" value="Mur_ligase_C"/>
    <property type="match status" value="1"/>
</dbReference>
<dbReference type="OrthoDB" id="9801978at2"/>
<evidence type="ECO:0000256" key="1">
    <source>
        <dbReference type="ARBA" id="ARBA00022598"/>
    </source>
</evidence>
<dbReference type="SUPFAM" id="SSF53623">
    <property type="entry name" value="MurD-like peptide ligases, catalytic domain"/>
    <property type="match status" value="1"/>
</dbReference>
<keyword evidence="3" id="KW-0067">ATP-binding</keyword>
<dbReference type="PANTHER" id="PTHR43024:SF1">
    <property type="entry name" value="UDP-N-ACETYLMURAMOYL-TRIPEPTIDE--D-ALANYL-D-ALANINE LIGASE"/>
    <property type="match status" value="1"/>
</dbReference>
<proteinExistence type="predicted"/>
<evidence type="ECO:0000259" key="6">
    <source>
        <dbReference type="Pfam" id="PF08245"/>
    </source>
</evidence>
<dbReference type="Pfam" id="PF08245">
    <property type="entry name" value="Mur_ligase_M"/>
    <property type="match status" value="1"/>
</dbReference>
<dbReference type="SUPFAM" id="SSF53244">
    <property type="entry name" value="MurD-like peptide ligases, peptide-binding domain"/>
    <property type="match status" value="1"/>
</dbReference>
<dbReference type="PANTHER" id="PTHR43024">
    <property type="entry name" value="UDP-N-ACETYLMURAMOYL-TRIPEPTIDE--D-ALANYL-D-ALANINE LIGASE"/>
    <property type="match status" value="1"/>
</dbReference>
<evidence type="ECO:0000259" key="5">
    <source>
        <dbReference type="Pfam" id="PF02875"/>
    </source>
</evidence>
<keyword evidence="4" id="KW-0812">Transmembrane</keyword>
<evidence type="ECO:0000256" key="2">
    <source>
        <dbReference type="ARBA" id="ARBA00022741"/>
    </source>
</evidence>
<keyword evidence="4" id="KW-1133">Transmembrane helix</keyword>
<dbReference type="HOGENOM" id="CLU_035297_0_0_7"/>
<name>B8DLD6_NITV9</name>
<dbReference type="GO" id="GO:0005524">
    <property type="term" value="F:ATP binding"/>
    <property type="evidence" value="ECO:0007669"/>
    <property type="project" value="UniProtKB-KW"/>
</dbReference>
<dbReference type="InterPro" id="IPR036615">
    <property type="entry name" value="Mur_ligase_C_dom_sf"/>
</dbReference>
<dbReference type="GO" id="GO:0016881">
    <property type="term" value="F:acid-amino acid ligase activity"/>
    <property type="evidence" value="ECO:0007669"/>
    <property type="project" value="InterPro"/>
</dbReference>
<evidence type="ECO:0000256" key="3">
    <source>
        <dbReference type="ARBA" id="ARBA00022840"/>
    </source>
</evidence>
<keyword evidence="4" id="KW-0472">Membrane</keyword>
<dbReference type="STRING" id="883.DvMF_1248"/>
<evidence type="ECO:0000256" key="4">
    <source>
        <dbReference type="SAM" id="Phobius"/>
    </source>
</evidence>
<gene>
    <name evidence="7" type="ordered locus">DvMF_1248</name>
</gene>
<dbReference type="InterPro" id="IPR051046">
    <property type="entry name" value="MurCDEF_CellWall_CoF430Synth"/>
</dbReference>
<dbReference type="eggNOG" id="COG0770">
    <property type="taxonomic scope" value="Bacteria"/>
</dbReference>
<dbReference type="AlphaFoldDB" id="B8DLD6"/>
<dbReference type="InterPro" id="IPR004101">
    <property type="entry name" value="Mur_ligase_C"/>
</dbReference>
<feature type="domain" description="Mur ligase C-terminal" evidence="5">
    <location>
        <begin position="408"/>
        <end position="532"/>
    </location>
</feature>
<dbReference type="Gene3D" id="3.40.1190.10">
    <property type="entry name" value="Mur-like, catalytic domain"/>
    <property type="match status" value="1"/>
</dbReference>
<dbReference type="InterPro" id="IPR036565">
    <property type="entry name" value="Mur-like_cat_sf"/>
</dbReference>